<dbReference type="Pfam" id="PF01926">
    <property type="entry name" value="MMR_HSR1"/>
    <property type="match status" value="1"/>
</dbReference>
<dbReference type="InterPro" id="IPR006073">
    <property type="entry name" value="GTP-bd"/>
</dbReference>
<keyword evidence="4" id="KW-1185">Reference proteome</keyword>
<dbReference type="SUPFAM" id="SSF52540">
    <property type="entry name" value="P-loop containing nucleoside triphosphate hydrolases"/>
    <property type="match status" value="1"/>
</dbReference>
<gene>
    <name evidence="3" type="ORF">GCM10010123_18550</name>
</gene>
<evidence type="ECO:0000259" key="2">
    <source>
        <dbReference type="Pfam" id="PF01926"/>
    </source>
</evidence>
<dbReference type="PANTHER" id="PTHR42698">
    <property type="entry name" value="GTPASE ERA"/>
    <property type="match status" value="1"/>
</dbReference>
<evidence type="ECO:0000313" key="3">
    <source>
        <dbReference type="EMBL" id="GGJ89251.1"/>
    </source>
</evidence>
<name>A0A8J3B5J1_9ACTN</name>
<dbReference type="Proteomes" id="UP000649739">
    <property type="component" value="Unassembled WGS sequence"/>
</dbReference>
<dbReference type="GO" id="GO:0043024">
    <property type="term" value="F:ribosomal small subunit binding"/>
    <property type="evidence" value="ECO:0007669"/>
    <property type="project" value="TreeGrafter"/>
</dbReference>
<keyword evidence="1" id="KW-1133">Transmembrane helix</keyword>
<dbReference type="InterPro" id="IPR005662">
    <property type="entry name" value="GTPase_Era-like"/>
</dbReference>
<dbReference type="GO" id="GO:0005525">
    <property type="term" value="F:GTP binding"/>
    <property type="evidence" value="ECO:0007669"/>
    <property type="project" value="InterPro"/>
</dbReference>
<dbReference type="PANTHER" id="PTHR42698:SF1">
    <property type="entry name" value="GTPASE ERA, MITOCHONDRIAL"/>
    <property type="match status" value="1"/>
</dbReference>
<accession>A0A8J3B5J1</accession>
<reference evidence="3" key="2">
    <citation type="submission" date="2020-09" db="EMBL/GenBank/DDBJ databases">
        <authorList>
            <person name="Sun Q."/>
            <person name="Ohkuma M."/>
        </authorList>
    </citation>
    <scope>NUCLEOTIDE SEQUENCE</scope>
    <source>
        <strain evidence="3">JCM 3090</strain>
    </source>
</reference>
<dbReference type="Gene3D" id="3.40.50.300">
    <property type="entry name" value="P-loop containing nucleotide triphosphate hydrolases"/>
    <property type="match status" value="1"/>
</dbReference>
<dbReference type="EMBL" id="BMQB01000003">
    <property type="protein sequence ID" value="GGJ89251.1"/>
    <property type="molecule type" value="Genomic_DNA"/>
</dbReference>
<feature type="domain" description="G" evidence="2">
    <location>
        <begin position="64"/>
        <end position="205"/>
    </location>
</feature>
<sequence length="563" mass="58936">MSDVIEQQTPLSAGADDLARRVAAIDRFRSLAVPLLPAAALVPAAELVERAGARLALSGTHTVVALAGTTGSGKSSLFNAIARLDLSPVGVRRPTTGTAHACVWGPLAGAGGLLDWVGVAPRNRFIRESALDGDDEAALHGLVLLDLPDFDSIAAAHRVEVDRLLGLVDLIIWVVDPQKYADKALHASYLRQYGARQDITLVVLNQADRLGYDAVADVVADLKRLLAVEGLGAVPVLATSATAEGGLTGLRAALQRTVGQRQAATRRWHAEVDVVVAGLRPYLGTAVDEDAVDRAAIRDLATALGDAAGVAVAADAAGVSYARRGRAATGWPPLRWLGLLRRDPLRRLRLPGLAGGAADGAGLGPGGVAFPAASSLPVPSAAQFAAAGLAVRRIADRTAGALPEPWPAAVLAAARSRRDELPDALDVAIVRTDLGLHRVPTWWRVCRTVQWLGAIAAVLGVAWLIVDYVLRVLGLPPFVVARIGDLPLQGHLAGGGLLIGVLGALLARPLVRIGARRARRLAERRLDAAVTEVAREYVVAPMRDVLNAYAGLREALASADRPR</sequence>
<dbReference type="GO" id="GO:0019843">
    <property type="term" value="F:rRNA binding"/>
    <property type="evidence" value="ECO:0007669"/>
    <property type="project" value="TreeGrafter"/>
</dbReference>
<dbReference type="RefSeq" id="WP_189169657.1">
    <property type="nucleotide sequence ID" value="NZ_BMQB01000003.1"/>
</dbReference>
<dbReference type="GO" id="GO:0000028">
    <property type="term" value="P:ribosomal small subunit assembly"/>
    <property type="evidence" value="ECO:0007669"/>
    <property type="project" value="TreeGrafter"/>
</dbReference>
<keyword evidence="1" id="KW-0472">Membrane</keyword>
<comment type="caution">
    <text evidence="3">The sequence shown here is derived from an EMBL/GenBank/DDBJ whole genome shotgun (WGS) entry which is preliminary data.</text>
</comment>
<feature type="transmembrane region" description="Helical" evidence="1">
    <location>
        <begin position="451"/>
        <end position="470"/>
    </location>
</feature>
<reference evidence="3" key="1">
    <citation type="journal article" date="2014" name="Int. J. Syst. Evol. Microbiol.">
        <title>Complete genome sequence of Corynebacterium casei LMG S-19264T (=DSM 44701T), isolated from a smear-ripened cheese.</title>
        <authorList>
            <consortium name="US DOE Joint Genome Institute (JGI-PGF)"/>
            <person name="Walter F."/>
            <person name="Albersmeier A."/>
            <person name="Kalinowski J."/>
            <person name="Ruckert C."/>
        </authorList>
    </citation>
    <scope>NUCLEOTIDE SEQUENCE</scope>
    <source>
        <strain evidence="3">JCM 3090</strain>
    </source>
</reference>
<protein>
    <recommendedName>
        <fullName evidence="2">G domain-containing protein</fullName>
    </recommendedName>
</protein>
<organism evidence="3 4">
    <name type="scientific">Pilimelia anulata</name>
    <dbReference type="NCBI Taxonomy" id="53371"/>
    <lineage>
        <taxon>Bacteria</taxon>
        <taxon>Bacillati</taxon>
        <taxon>Actinomycetota</taxon>
        <taxon>Actinomycetes</taxon>
        <taxon>Micromonosporales</taxon>
        <taxon>Micromonosporaceae</taxon>
        <taxon>Pilimelia</taxon>
    </lineage>
</organism>
<feature type="transmembrane region" description="Helical" evidence="1">
    <location>
        <begin position="490"/>
        <end position="511"/>
    </location>
</feature>
<evidence type="ECO:0000256" key="1">
    <source>
        <dbReference type="SAM" id="Phobius"/>
    </source>
</evidence>
<evidence type="ECO:0000313" key="4">
    <source>
        <dbReference type="Proteomes" id="UP000649739"/>
    </source>
</evidence>
<keyword evidence="1" id="KW-0812">Transmembrane</keyword>
<dbReference type="GO" id="GO:0005829">
    <property type="term" value="C:cytosol"/>
    <property type="evidence" value="ECO:0007669"/>
    <property type="project" value="TreeGrafter"/>
</dbReference>
<dbReference type="InterPro" id="IPR027417">
    <property type="entry name" value="P-loop_NTPase"/>
</dbReference>
<dbReference type="AlphaFoldDB" id="A0A8J3B5J1"/>
<proteinExistence type="predicted"/>